<dbReference type="RefSeq" id="WP_033432830.1">
    <property type="nucleotide sequence ID" value="NZ_CP034550.1"/>
</dbReference>
<evidence type="ECO:0000313" key="3">
    <source>
        <dbReference type="Proteomes" id="UP000325787"/>
    </source>
</evidence>
<feature type="signal peptide" evidence="1">
    <location>
        <begin position="1"/>
        <end position="24"/>
    </location>
</feature>
<gene>
    <name evidence="2" type="ORF">EKG83_41335</name>
</gene>
<dbReference type="AlphaFoldDB" id="A0A5Q0H9V9"/>
<dbReference type="KEGG" id="ssyi:EKG83_41335"/>
<keyword evidence="3" id="KW-1185">Reference proteome</keyword>
<dbReference type="Proteomes" id="UP000325787">
    <property type="component" value="Chromosome"/>
</dbReference>
<dbReference type="EMBL" id="CP034550">
    <property type="protein sequence ID" value="QFZ23027.1"/>
    <property type="molecule type" value="Genomic_DNA"/>
</dbReference>
<sequence>MRRPSLITGLALAAALTAAVPAHADVSPHCQVGAYCLFPGENFIGDRAVPPLERGCHPVSALGFTTARSAARGFGDSWALELFADGGCATKVATVWQEVPVTAALSYRLTQIPY</sequence>
<evidence type="ECO:0000313" key="2">
    <source>
        <dbReference type="EMBL" id="QFZ23027.1"/>
    </source>
</evidence>
<feature type="chain" id="PRO_5025065548" description="Peptidase inhibitor family I36" evidence="1">
    <location>
        <begin position="25"/>
        <end position="114"/>
    </location>
</feature>
<evidence type="ECO:0000256" key="1">
    <source>
        <dbReference type="SAM" id="SignalP"/>
    </source>
</evidence>
<dbReference type="OrthoDB" id="3696809at2"/>
<proteinExistence type="predicted"/>
<keyword evidence="1" id="KW-0732">Signal</keyword>
<name>A0A5Q0H9V9_SACSY</name>
<protein>
    <recommendedName>
        <fullName evidence="4">Peptidase inhibitor family I36</fullName>
    </recommendedName>
</protein>
<evidence type="ECO:0008006" key="4">
    <source>
        <dbReference type="Google" id="ProtNLM"/>
    </source>
</evidence>
<accession>A0A5Q0H9V9</accession>
<reference evidence="3" key="1">
    <citation type="journal article" date="2021" name="Curr. Microbiol.">
        <title>Complete genome of nocamycin-producing strain Saccharothrix syringae NRRL B-16468 reveals the biosynthetic potential for secondary metabolites.</title>
        <authorList>
            <person name="Mo X."/>
            <person name="Yang S."/>
        </authorList>
    </citation>
    <scope>NUCLEOTIDE SEQUENCE [LARGE SCALE GENOMIC DNA]</scope>
    <source>
        <strain evidence="3">ATCC 51364 / DSM 43886 / JCM 6844 / KCTC 9398 / NBRC 14523 / NRRL B-16468 / INA 2240</strain>
    </source>
</reference>
<organism evidence="2 3">
    <name type="scientific">Saccharothrix syringae</name>
    <name type="common">Nocardiopsis syringae</name>
    <dbReference type="NCBI Taxonomy" id="103733"/>
    <lineage>
        <taxon>Bacteria</taxon>
        <taxon>Bacillati</taxon>
        <taxon>Actinomycetota</taxon>
        <taxon>Actinomycetes</taxon>
        <taxon>Pseudonocardiales</taxon>
        <taxon>Pseudonocardiaceae</taxon>
        <taxon>Saccharothrix</taxon>
    </lineage>
</organism>